<keyword evidence="5 6" id="KW-0472">Membrane</keyword>
<dbReference type="EMBL" id="BJCL01000004">
    <property type="protein sequence ID" value="GCL63012.1"/>
    <property type="molecule type" value="Genomic_DNA"/>
</dbReference>
<proteinExistence type="inferred from homology"/>
<feature type="transmembrane region" description="Helical" evidence="6">
    <location>
        <begin position="58"/>
        <end position="80"/>
    </location>
</feature>
<feature type="transmembrane region" description="Helical" evidence="6">
    <location>
        <begin position="268"/>
        <end position="285"/>
    </location>
</feature>
<dbReference type="GO" id="GO:0016020">
    <property type="term" value="C:membrane"/>
    <property type="evidence" value="ECO:0007669"/>
    <property type="project" value="UniProtKB-SubCell"/>
</dbReference>
<dbReference type="AlphaFoldDB" id="A0A480ASG3"/>
<reference evidence="8" key="1">
    <citation type="submission" date="2019-03" db="EMBL/GenBank/DDBJ databases">
        <title>Aquabacterium pictum sp.nov., the first bacteriochlorophyll a-containing freshwater bacterium in the genus Aquabacterium of the class Betaproteobacteria.</title>
        <authorList>
            <person name="Hirose S."/>
            <person name="Tank M."/>
            <person name="Hara E."/>
            <person name="Tamaki H."/>
            <person name="Takaichi S."/>
            <person name="Haruta S."/>
            <person name="Hanada S."/>
        </authorList>
    </citation>
    <scope>NUCLEOTIDE SEQUENCE [LARGE SCALE GENOMIC DNA]</scope>
    <source>
        <strain evidence="8">W35</strain>
    </source>
</reference>
<dbReference type="Proteomes" id="UP000301751">
    <property type="component" value="Unassembled WGS sequence"/>
</dbReference>
<gene>
    <name evidence="7" type="ORF">AQPW35_20930</name>
</gene>
<comment type="subcellular location">
    <subcellularLocation>
        <location evidence="1">Membrane</location>
        <topology evidence="1">Multi-pass membrane protein</topology>
    </subcellularLocation>
</comment>
<evidence type="ECO:0000256" key="1">
    <source>
        <dbReference type="ARBA" id="ARBA00004141"/>
    </source>
</evidence>
<evidence type="ECO:0000256" key="3">
    <source>
        <dbReference type="ARBA" id="ARBA00022692"/>
    </source>
</evidence>
<evidence type="ECO:0000256" key="4">
    <source>
        <dbReference type="ARBA" id="ARBA00022989"/>
    </source>
</evidence>
<name>A0A480ASG3_9BURK</name>
<feature type="transmembrane region" description="Helical" evidence="6">
    <location>
        <begin position="211"/>
        <end position="228"/>
    </location>
</feature>
<comment type="caution">
    <text evidence="7">The sequence shown here is derived from an EMBL/GenBank/DDBJ whole genome shotgun (WGS) entry which is preliminary data.</text>
</comment>
<accession>A0A480ASG3</accession>
<keyword evidence="8" id="KW-1185">Reference proteome</keyword>
<feature type="transmembrane region" description="Helical" evidence="6">
    <location>
        <begin position="305"/>
        <end position="338"/>
    </location>
</feature>
<dbReference type="Pfam" id="PF01594">
    <property type="entry name" value="AI-2E_transport"/>
    <property type="match status" value="1"/>
</dbReference>
<feature type="transmembrane region" description="Helical" evidence="6">
    <location>
        <begin position="153"/>
        <end position="171"/>
    </location>
</feature>
<evidence type="ECO:0000256" key="6">
    <source>
        <dbReference type="SAM" id="Phobius"/>
    </source>
</evidence>
<dbReference type="OrthoDB" id="106838at2"/>
<dbReference type="InterPro" id="IPR002549">
    <property type="entry name" value="AI-2E-like"/>
</dbReference>
<organism evidence="7 8">
    <name type="scientific">Pseudaquabacterium pictum</name>
    <dbReference type="NCBI Taxonomy" id="2315236"/>
    <lineage>
        <taxon>Bacteria</taxon>
        <taxon>Pseudomonadati</taxon>
        <taxon>Pseudomonadota</taxon>
        <taxon>Betaproteobacteria</taxon>
        <taxon>Burkholderiales</taxon>
        <taxon>Sphaerotilaceae</taxon>
        <taxon>Pseudaquabacterium</taxon>
    </lineage>
</organism>
<dbReference type="PANTHER" id="PTHR21716">
    <property type="entry name" value="TRANSMEMBRANE PROTEIN"/>
    <property type="match status" value="1"/>
</dbReference>
<keyword evidence="4 6" id="KW-1133">Transmembrane helix</keyword>
<dbReference type="PANTHER" id="PTHR21716:SF4">
    <property type="entry name" value="TRANSMEMBRANE PROTEIN 245"/>
    <property type="match status" value="1"/>
</dbReference>
<evidence type="ECO:0000256" key="5">
    <source>
        <dbReference type="ARBA" id="ARBA00023136"/>
    </source>
</evidence>
<dbReference type="RefSeq" id="WP_137732764.1">
    <property type="nucleotide sequence ID" value="NZ_BJCL01000004.1"/>
</dbReference>
<evidence type="ECO:0000313" key="7">
    <source>
        <dbReference type="EMBL" id="GCL63012.1"/>
    </source>
</evidence>
<comment type="similarity">
    <text evidence="2">Belongs to the autoinducer-2 exporter (AI-2E) (TC 2.A.86) family.</text>
</comment>
<sequence>MASRLPVLLLLACALALGWILQPFWGAILWAVIIALIFMPMFRRLLPRVGGRRNVAAGLVLGAVLLIGVLPLTLVAASLAREAAVVYQQIDSGAWQPELAVRRLFNTLPDWVASLLQRFGVADFDSLQRRMTAAVAQAAQLITTRALGIGLDTFDFLTSLAITLYLAFFLVRDGEALVRTIAAGLPLAAAHQRALGSKFATVVRATVKGSLLVAVAQGALGGLAFWVLGVQGALLWAVLMTFLSLVPAVGAALVWAPVATWFALHGQWAEAAGLTAWGVLVIGLVDNLLRPILVGKDTRLPDYVVMIATLGGMSVFGLNGFVVGPAIAAMFIAAWHIVVHTAPDRA</sequence>
<evidence type="ECO:0000256" key="2">
    <source>
        <dbReference type="ARBA" id="ARBA00009773"/>
    </source>
</evidence>
<evidence type="ECO:0000313" key="8">
    <source>
        <dbReference type="Proteomes" id="UP000301751"/>
    </source>
</evidence>
<keyword evidence="3 6" id="KW-0812">Transmembrane</keyword>
<feature type="transmembrane region" description="Helical" evidence="6">
    <location>
        <begin position="234"/>
        <end position="256"/>
    </location>
</feature>
<protein>
    <submittedName>
        <fullName evidence="7">AI-2E family transporter</fullName>
    </submittedName>
</protein>